<dbReference type="PANTHER" id="PTHR42840:SF5">
    <property type="entry name" value="NAD(P)-BINDING ROSSMANN-FOLD SUPERFAMILY PROTEIN"/>
    <property type="match status" value="1"/>
</dbReference>
<dbReference type="Pfam" id="PF01408">
    <property type="entry name" value="GFO_IDH_MocA"/>
    <property type="match status" value="1"/>
</dbReference>
<dbReference type="GO" id="GO:0000166">
    <property type="term" value="F:nucleotide binding"/>
    <property type="evidence" value="ECO:0007669"/>
    <property type="project" value="InterPro"/>
</dbReference>
<dbReference type="GO" id="GO:0005840">
    <property type="term" value="C:ribosome"/>
    <property type="evidence" value="ECO:0007669"/>
    <property type="project" value="UniProtKB-KW"/>
</dbReference>
<protein>
    <submittedName>
        <fullName evidence="7">Uncharacterized protein</fullName>
    </submittedName>
</protein>
<name>A0AAD6NCF1_PENCN</name>
<dbReference type="Pfam" id="PF01655">
    <property type="entry name" value="Ribosomal_L32e"/>
    <property type="match status" value="1"/>
</dbReference>
<sequence>MSIGVAIIGSGLFAKEQHLPAVQAAQHFDLKAIYSRSLKSAKDLASGTSAVDLYSDDSGADRSYADLLARSDIGAVIIALPILVQPEFIRKALLAGKHVLSEKPIAKDIATAQELLQWYQTNIDTSKIFWSVGENFRYLTKFIFAAEQVRTLGKVLNFRVNVHNLVKADNKYYQTAWRKTPEYQGGFLLDGGVHMVAGLRLILGSAVRISTLSAHSQLQQAHLPPVDTVDAVVKTDSGATGVVSLSWGSTFSDQVFEFACEKGVVTLNFDDVTVNGVLNTIEFDGKGVAPEVAEFAVSIVNGKPASRQSPQEALADLEVLEQMLQSVWVSHSAPENLREKFSRLNSDTTTLERPARPCNTDKMVAAKKHIPIVKKRTNRFNRHQSDRFMRVGASWRKPQGIDNAQRRRFKGQQAMPSIGYGSNKKTRHMMPSGHKAFLVHNTKDVELLLMHNRTFAAEIGHAVSSRKRVDIIEKAKALGVKVTNAKGRVTTEA</sequence>
<comment type="similarity">
    <text evidence="1">Belongs to the eukaryotic ribosomal protein eL32 family.</text>
</comment>
<dbReference type="PANTHER" id="PTHR42840">
    <property type="entry name" value="NAD(P)-BINDING ROSSMANN-FOLD SUPERFAMILY PROTEIN-RELATED"/>
    <property type="match status" value="1"/>
</dbReference>
<dbReference type="Proteomes" id="UP001219568">
    <property type="component" value="Unassembled WGS sequence"/>
</dbReference>
<dbReference type="PROSITE" id="PS00580">
    <property type="entry name" value="RIBOSOMAL_L32E"/>
    <property type="match status" value="1"/>
</dbReference>
<evidence type="ECO:0000313" key="8">
    <source>
        <dbReference type="Proteomes" id="UP001219568"/>
    </source>
</evidence>
<comment type="similarity">
    <text evidence="2">Belongs to the Gfo/Idh/MocA family.</text>
</comment>
<feature type="domain" description="Gfo/Idh/MocA-like oxidoreductase N-terminal" evidence="5">
    <location>
        <begin position="3"/>
        <end position="118"/>
    </location>
</feature>
<dbReference type="GO" id="GO:0003735">
    <property type="term" value="F:structural constituent of ribosome"/>
    <property type="evidence" value="ECO:0007669"/>
    <property type="project" value="InterPro"/>
</dbReference>
<dbReference type="InterPro" id="IPR036291">
    <property type="entry name" value="NAD(P)-bd_dom_sf"/>
</dbReference>
<dbReference type="Gene3D" id="3.40.50.720">
    <property type="entry name" value="NAD(P)-binding Rossmann-like Domain"/>
    <property type="match status" value="1"/>
</dbReference>
<evidence type="ECO:0000259" key="6">
    <source>
        <dbReference type="Pfam" id="PF22725"/>
    </source>
</evidence>
<dbReference type="SUPFAM" id="SSF55347">
    <property type="entry name" value="Glyceraldehyde-3-phosphate dehydrogenase-like, C-terminal domain"/>
    <property type="match status" value="1"/>
</dbReference>
<dbReference type="SMART" id="SM01393">
    <property type="entry name" value="Ribosomal_L32e"/>
    <property type="match status" value="1"/>
</dbReference>
<dbReference type="SUPFAM" id="SSF51735">
    <property type="entry name" value="NAD(P)-binding Rossmann-fold domains"/>
    <property type="match status" value="1"/>
</dbReference>
<evidence type="ECO:0000256" key="2">
    <source>
        <dbReference type="ARBA" id="ARBA00010928"/>
    </source>
</evidence>
<evidence type="ECO:0000256" key="3">
    <source>
        <dbReference type="ARBA" id="ARBA00022980"/>
    </source>
</evidence>
<keyword evidence="8" id="KW-1185">Reference proteome</keyword>
<proteinExistence type="inferred from homology"/>
<reference evidence="7" key="1">
    <citation type="journal article" date="2023" name="IMA Fungus">
        <title>Comparative genomic study of the Penicillium genus elucidates a diverse pangenome and 15 lateral gene transfer events.</title>
        <authorList>
            <person name="Petersen C."/>
            <person name="Sorensen T."/>
            <person name="Nielsen M.R."/>
            <person name="Sondergaard T.E."/>
            <person name="Sorensen J.L."/>
            <person name="Fitzpatrick D.A."/>
            <person name="Frisvad J.C."/>
            <person name="Nielsen K.L."/>
        </authorList>
    </citation>
    <scope>NUCLEOTIDE SEQUENCE</scope>
    <source>
        <strain evidence="7">IBT 15450</strain>
    </source>
</reference>
<dbReference type="GO" id="GO:0016491">
    <property type="term" value="F:oxidoreductase activity"/>
    <property type="evidence" value="ECO:0007669"/>
    <property type="project" value="TreeGrafter"/>
</dbReference>
<dbReference type="GO" id="GO:0005737">
    <property type="term" value="C:cytoplasm"/>
    <property type="evidence" value="ECO:0007669"/>
    <property type="project" value="TreeGrafter"/>
</dbReference>
<dbReference type="GO" id="GO:1990904">
    <property type="term" value="C:ribonucleoprotein complex"/>
    <property type="evidence" value="ECO:0007669"/>
    <property type="project" value="UniProtKB-KW"/>
</dbReference>
<dbReference type="CDD" id="cd00513">
    <property type="entry name" value="Ribosomal_L32_L32e"/>
    <property type="match status" value="1"/>
</dbReference>
<reference evidence="7" key="2">
    <citation type="submission" date="2023-01" db="EMBL/GenBank/DDBJ databases">
        <authorList>
            <person name="Petersen C."/>
        </authorList>
    </citation>
    <scope>NUCLEOTIDE SEQUENCE</scope>
    <source>
        <strain evidence="7">IBT 15450</strain>
    </source>
</reference>
<dbReference type="AlphaFoldDB" id="A0AAD6NCF1"/>
<feature type="domain" description="GFO/IDH/MocA-like oxidoreductase" evidence="6">
    <location>
        <begin position="151"/>
        <end position="265"/>
    </location>
</feature>
<organism evidence="7 8">
    <name type="scientific">Penicillium canescens</name>
    <dbReference type="NCBI Taxonomy" id="5083"/>
    <lineage>
        <taxon>Eukaryota</taxon>
        <taxon>Fungi</taxon>
        <taxon>Dikarya</taxon>
        <taxon>Ascomycota</taxon>
        <taxon>Pezizomycotina</taxon>
        <taxon>Eurotiomycetes</taxon>
        <taxon>Eurotiomycetidae</taxon>
        <taxon>Eurotiales</taxon>
        <taxon>Aspergillaceae</taxon>
        <taxon>Penicillium</taxon>
    </lineage>
</organism>
<dbReference type="InterPro" id="IPR036351">
    <property type="entry name" value="Ribosomal_eL32_sf"/>
</dbReference>
<dbReference type="InterPro" id="IPR018263">
    <property type="entry name" value="Ribosomal_eL32_CS"/>
</dbReference>
<comment type="caution">
    <text evidence="7">The sequence shown here is derived from an EMBL/GenBank/DDBJ whole genome shotgun (WGS) entry which is preliminary data.</text>
</comment>
<dbReference type="GO" id="GO:0006740">
    <property type="term" value="P:NADPH regeneration"/>
    <property type="evidence" value="ECO:0007669"/>
    <property type="project" value="TreeGrafter"/>
</dbReference>
<accession>A0AAD6NCF1</accession>
<dbReference type="SUPFAM" id="SSF52042">
    <property type="entry name" value="Ribosomal protein L32e"/>
    <property type="match status" value="1"/>
</dbReference>
<dbReference type="InterPro" id="IPR001515">
    <property type="entry name" value="Ribosomal_eL32"/>
</dbReference>
<evidence type="ECO:0000313" key="7">
    <source>
        <dbReference type="EMBL" id="KAJ6051581.1"/>
    </source>
</evidence>
<evidence type="ECO:0000256" key="1">
    <source>
        <dbReference type="ARBA" id="ARBA00008431"/>
    </source>
</evidence>
<evidence type="ECO:0000259" key="5">
    <source>
        <dbReference type="Pfam" id="PF01408"/>
    </source>
</evidence>
<dbReference type="EMBL" id="JAQJZL010000002">
    <property type="protein sequence ID" value="KAJ6051581.1"/>
    <property type="molecule type" value="Genomic_DNA"/>
</dbReference>
<dbReference type="Gene3D" id="3.30.360.10">
    <property type="entry name" value="Dihydrodipicolinate Reductase, domain 2"/>
    <property type="match status" value="1"/>
</dbReference>
<dbReference type="InterPro" id="IPR055170">
    <property type="entry name" value="GFO_IDH_MocA-like_dom"/>
</dbReference>
<dbReference type="InterPro" id="IPR000683">
    <property type="entry name" value="Gfo/Idh/MocA-like_OxRdtase_N"/>
</dbReference>
<evidence type="ECO:0000256" key="4">
    <source>
        <dbReference type="ARBA" id="ARBA00023274"/>
    </source>
</evidence>
<keyword evidence="4" id="KW-0687">Ribonucleoprotein</keyword>
<gene>
    <name evidence="7" type="ORF">N7460_002115</name>
</gene>
<keyword evidence="3" id="KW-0689">Ribosomal protein</keyword>
<dbReference type="Pfam" id="PF22725">
    <property type="entry name" value="GFO_IDH_MocA_C3"/>
    <property type="match status" value="1"/>
</dbReference>
<dbReference type="GO" id="GO:0006412">
    <property type="term" value="P:translation"/>
    <property type="evidence" value="ECO:0007669"/>
    <property type="project" value="InterPro"/>
</dbReference>